<dbReference type="STRING" id="448385.sce7353"/>
<protein>
    <recommendedName>
        <fullName evidence="1">non-specific serine/threonine protein kinase</fullName>
        <ecNumber evidence="1">2.7.11.1</ecNumber>
    </recommendedName>
</protein>
<dbReference type="Gene3D" id="1.10.510.10">
    <property type="entry name" value="Transferase(Phosphotransferase) domain 1"/>
    <property type="match status" value="1"/>
</dbReference>
<sequence>MSLPGRCTLAPSMGAEPSQALRDGRYAITRALGEGAQGHTLEAVDKRLGKLVAIKRFQIRGASSWKSVELAEREARVLASLSHPSLPGYLDHFEEDGALFLVMEKIEGESLGAMRRRRAVLGRDDVLRFLRDASGVLDYLHGRAPPVIHRDIKPNNVIRRPDGSFAIVDFGAVRDRMRPEGGSTVVGTFGYMAPEQFQGRALPASDVYAVGATALCLLTGEEPENLPHRGLAIDVPAALGDRADPRLVRALSAMLEPDPDRRAARIAPLLSGLEAGGAPPPTPRAGEPAEGSAERGTRKEERRTRKEEKRARKDERKEEKRARKEERRARRHEGRPSLDRGLVGLPLVAALFGLTVARIAVGLALGVIVPTVLTLLSLVFGRVLREKAAPNVRRAGRVADLALRRATRVVRGHPAPEDTAQRGQAAAARVRFEEQEAPGRSRIHDGDVALDEELDELEIDEPGRTRAASRSPRAGER</sequence>
<keyword evidence="4" id="KW-0547">Nucleotide-binding</keyword>
<feature type="region of interest" description="Disordered" evidence="9">
    <location>
        <begin position="272"/>
        <end position="339"/>
    </location>
</feature>
<name>A9EY93_SORC5</name>
<evidence type="ECO:0000256" key="9">
    <source>
        <dbReference type="SAM" id="MobiDB-lite"/>
    </source>
</evidence>
<dbReference type="EMBL" id="AM746676">
    <property type="protein sequence ID" value="CAN97522.1"/>
    <property type="molecule type" value="Genomic_DNA"/>
</dbReference>
<keyword evidence="3 12" id="KW-0808">Transferase</keyword>
<dbReference type="SUPFAM" id="SSF56112">
    <property type="entry name" value="Protein kinase-like (PK-like)"/>
    <property type="match status" value="1"/>
</dbReference>
<evidence type="ECO:0000256" key="10">
    <source>
        <dbReference type="SAM" id="Phobius"/>
    </source>
</evidence>
<accession>A9EY93</accession>
<keyword evidence="10" id="KW-0812">Transmembrane</keyword>
<dbReference type="GO" id="GO:0004674">
    <property type="term" value="F:protein serine/threonine kinase activity"/>
    <property type="evidence" value="ECO:0007669"/>
    <property type="project" value="UniProtKB-KW"/>
</dbReference>
<keyword evidence="10" id="KW-1133">Transmembrane helix</keyword>
<keyword evidence="13" id="KW-1185">Reference proteome</keyword>
<dbReference type="PANTHER" id="PTHR24363:SF0">
    <property type="entry name" value="SERINE_THREONINE KINASE LIKE DOMAIN CONTAINING 1"/>
    <property type="match status" value="1"/>
</dbReference>
<evidence type="ECO:0000256" key="2">
    <source>
        <dbReference type="ARBA" id="ARBA00022527"/>
    </source>
</evidence>
<feature type="compositionally biased region" description="Basic and acidic residues" evidence="9">
    <location>
        <begin position="292"/>
        <end position="338"/>
    </location>
</feature>
<dbReference type="eggNOG" id="COG0515">
    <property type="taxonomic scope" value="Bacteria"/>
</dbReference>
<dbReference type="KEGG" id="scl:sce7353"/>
<keyword evidence="5 12" id="KW-0418">Kinase</keyword>
<evidence type="ECO:0000313" key="13">
    <source>
        <dbReference type="Proteomes" id="UP000002139"/>
    </source>
</evidence>
<evidence type="ECO:0000256" key="6">
    <source>
        <dbReference type="ARBA" id="ARBA00022840"/>
    </source>
</evidence>
<dbReference type="GO" id="GO:0005524">
    <property type="term" value="F:ATP binding"/>
    <property type="evidence" value="ECO:0007669"/>
    <property type="project" value="UniProtKB-KW"/>
</dbReference>
<dbReference type="InterPro" id="IPR011009">
    <property type="entry name" value="Kinase-like_dom_sf"/>
</dbReference>
<comment type="catalytic activity">
    <reaction evidence="8">
        <text>L-seryl-[protein] + ATP = O-phospho-L-seryl-[protein] + ADP + H(+)</text>
        <dbReference type="Rhea" id="RHEA:17989"/>
        <dbReference type="Rhea" id="RHEA-COMP:9863"/>
        <dbReference type="Rhea" id="RHEA-COMP:11604"/>
        <dbReference type="ChEBI" id="CHEBI:15378"/>
        <dbReference type="ChEBI" id="CHEBI:29999"/>
        <dbReference type="ChEBI" id="CHEBI:30616"/>
        <dbReference type="ChEBI" id="CHEBI:83421"/>
        <dbReference type="ChEBI" id="CHEBI:456216"/>
        <dbReference type="EC" id="2.7.11.1"/>
    </reaction>
</comment>
<evidence type="ECO:0000259" key="11">
    <source>
        <dbReference type="PROSITE" id="PS50011"/>
    </source>
</evidence>
<dbReference type="EC" id="2.7.11.1" evidence="1"/>
<dbReference type="AlphaFoldDB" id="A9EY93"/>
<keyword evidence="6" id="KW-0067">ATP-binding</keyword>
<organism evidence="12 13">
    <name type="scientific">Sorangium cellulosum (strain So ce56)</name>
    <name type="common">Polyangium cellulosum (strain So ce56)</name>
    <dbReference type="NCBI Taxonomy" id="448385"/>
    <lineage>
        <taxon>Bacteria</taxon>
        <taxon>Pseudomonadati</taxon>
        <taxon>Myxococcota</taxon>
        <taxon>Polyangia</taxon>
        <taxon>Polyangiales</taxon>
        <taxon>Polyangiaceae</taxon>
        <taxon>Sorangium</taxon>
    </lineage>
</organism>
<evidence type="ECO:0000256" key="5">
    <source>
        <dbReference type="ARBA" id="ARBA00022777"/>
    </source>
</evidence>
<evidence type="ECO:0000256" key="7">
    <source>
        <dbReference type="ARBA" id="ARBA00047899"/>
    </source>
</evidence>
<feature type="region of interest" description="Disordered" evidence="9">
    <location>
        <begin position="454"/>
        <end position="477"/>
    </location>
</feature>
<dbReference type="Pfam" id="PF00069">
    <property type="entry name" value="Pkinase"/>
    <property type="match status" value="1"/>
</dbReference>
<dbReference type="HOGENOM" id="CLU_586476_0_0_7"/>
<dbReference type="SMART" id="SM00220">
    <property type="entry name" value="S_TKc"/>
    <property type="match status" value="1"/>
</dbReference>
<evidence type="ECO:0000256" key="4">
    <source>
        <dbReference type="ARBA" id="ARBA00022741"/>
    </source>
</evidence>
<dbReference type="InterPro" id="IPR000719">
    <property type="entry name" value="Prot_kinase_dom"/>
</dbReference>
<evidence type="ECO:0000256" key="1">
    <source>
        <dbReference type="ARBA" id="ARBA00012513"/>
    </source>
</evidence>
<dbReference type="Proteomes" id="UP000002139">
    <property type="component" value="Chromosome"/>
</dbReference>
<keyword evidence="10" id="KW-0472">Membrane</keyword>
<gene>
    <name evidence="12" type="ordered locus">sce7353</name>
</gene>
<reference evidence="12 13" key="1">
    <citation type="journal article" date="2007" name="Nat. Biotechnol.">
        <title>Complete genome sequence of the myxobacterium Sorangium cellulosum.</title>
        <authorList>
            <person name="Schneiker S."/>
            <person name="Perlova O."/>
            <person name="Kaiser O."/>
            <person name="Gerth K."/>
            <person name="Alici A."/>
            <person name="Altmeyer M.O."/>
            <person name="Bartels D."/>
            <person name="Bekel T."/>
            <person name="Beyer S."/>
            <person name="Bode E."/>
            <person name="Bode H.B."/>
            <person name="Bolten C.J."/>
            <person name="Choudhuri J.V."/>
            <person name="Doss S."/>
            <person name="Elnakady Y.A."/>
            <person name="Frank B."/>
            <person name="Gaigalat L."/>
            <person name="Goesmann A."/>
            <person name="Groeger C."/>
            <person name="Gross F."/>
            <person name="Jelsbak L."/>
            <person name="Jelsbak L."/>
            <person name="Kalinowski J."/>
            <person name="Kegler C."/>
            <person name="Knauber T."/>
            <person name="Konietzny S."/>
            <person name="Kopp M."/>
            <person name="Krause L."/>
            <person name="Krug D."/>
            <person name="Linke B."/>
            <person name="Mahmud T."/>
            <person name="Martinez-Arias R."/>
            <person name="McHardy A.C."/>
            <person name="Merai M."/>
            <person name="Meyer F."/>
            <person name="Mormann S."/>
            <person name="Munoz-Dorado J."/>
            <person name="Perez J."/>
            <person name="Pradella S."/>
            <person name="Rachid S."/>
            <person name="Raddatz G."/>
            <person name="Rosenau F."/>
            <person name="Rueckert C."/>
            <person name="Sasse F."/>
            <person name="Scharfe M."/>
            <person name="Schuster S.C."/>
            <person name="Suen G."/>
            <person name="Treuner-Lange A."/>
            <person name="Velicer G.J."/>
            <person name="Vorholter F.-J."/>
            <person name="Weissman K.J."/>
            <person name="Welch R.D."/>
            <person name="Wenzel S.C."/>
            <person name="Whitworth D.E."/>
            <person name="Wilhelm S."/>
            <person name="Wittmann C."/>
            <person name="Bloecker H."/>
            <person name="Puehler A."/>
            <person name="Mueller R."/>
        </authorList>
    </citation>
    <scope>NUCLEOTIDE SEQUENCE [LARGE SCALE GENOMIC DNA]</scope>
    <source>
        <strain evidence="13">So ce56</strain>
    </source>
</reference>
<proteinExistence type="predicted"/>
<feature type="transmembrane region" description="Helical" evidence="10">
    <location>
        <begin position="363"/>
        <end position="384"/>
    </location>
</feature>
<dbReference type="PANTHER" id="PTHR24363">
    <property type="entry name" value="SERINE/THREONINE PROTEIN KINASE"/>
    <property type="match status" value="1"/>
</dbReference>
<feature type="domain" description="Protein kinase" evidence="11">
    <location>
        <begin position="26"/>
        <end position="273"/>
    </location>
</feature>
<evidence type="ECO:0000313" key="12">
    <source>
        <dbReference type="EMBL" id="CAN97522.1"/>
    </source>
</evidence>
<dbReference type="GO" id="GO:0106310">
    <property type="term" value="F:protein serine kinase activity"/>
    <property type="evidence" value="ECO:0007669"/>
    <property type="project" value="RHEA"/>
</dbReference>
<keyword evidence="2" id="KW-0723">Serine/threonine-protein kinase</keyword>
<dbReference type="PROSITE" id="PS50011">
    <property type="entry name" value="PROTEIN_KINASE_DOM"/>
    <property type="match status" value="1"/>
</dbReference>
<dbReference type="CDD" id="cd14014">
    <property type="entry name" value="STKc_PknB_like"/>
    <property type="match status" value="1"/>
</dbReference>
<evidence type="ECO:0000256" key="3">
    <source>
        <dbReference type="ARBA" id="ARBA00022679"/>
    </source>
</evidence>
<evidence type="ECO:0000256" key="8">
    <source>
        <dbReference type="ARBA" id="ARBA00048679"/>
    </source>
</evidence>
<comment type="catalytic activity">
    <reaction evidence="7">
        <text>L-threonyl-[protein] + ATP = O-phospho-L-threonyl-[protein] + ADP + H(+)</text>
        <dbReference type="Rhea" id="RHEA:46608"/>
        <dbReference type="Rhea" id="RHEA-COMP:11060"/>
        <dbReference type="Rhea" id="RHEA-COMP:11605"/>
        <dbReference type="ChEBI" id="CHEBI:15378"/>
        <dbReference type="ChEBI" id="CHEBI:30013"/>
        <dbReference type="ChEBI" id="CHEBI:30616"/>
        <dbReference type="ChEBI" id="CHEBI:61977"/>
        <dbReference type="ChEBI" id="CHEBI:456216"/>
        <dbReference type="EC" id="2.7.11.1"/>
    </reaction>
</comment>